<comment type="caution">
    <text evidence="4">The sequence shown here is derived from an EMBL/GenBank/DDBJ whole genome shotgun (WGS) entry which is preliminary data.</text>
</comment>
<organism evidence="4 5">
    <name type="scientific">Flavobacterium cheonhonense</name>
    <dbReference type="NCBI Taxonomy" id="706185"/>
    <lineage>
        <taxon>Bacteria</taxon>
        <taxon>Pseudomonadati</taxon>
        <taxon>Bacteroidota</taxon>
        <taxon>Flavobacteriia</taxon>
        <taxon>Flavobacteriales</taxon>
        <taxon>Flavobacteriaceae</taxon>
        <taxon>Flavobacterium</taxon>
    </lineage>
</organism>
<dbReference type="Proteomes" id="UP001500968">
    <property type="component" value="Unassembled WGS sequence"/>
</dbReference>
<keyword evidence="2" id="KW-0808">Transferase</keyword>
<dbReference type="SUPFAM" id="SSF75005">
    <property type="entry name" value="Arabinanase/levansucrase/invertase"/>
    <property type="match status" value="1"/>
</dbReference>
<evidence type="ECO:0000256" key="1">
    <source>
        <dbReference type="ARBA" id="ARBA00022676"/>
    </source>
</evidence>
<dbReference type="RefSeq" id="WP_324690786.1">
    <property type="nucleotide sequence ID" value="NZ_BAABCR010000001.1"/>
</dbReference>
<keyword evidence="1" id="KW-0328">Glycosyltransferase</keyword>
<protein>
    <submittedName>
        <fullName evidence="4">Glycoside hydrolase family 130 protein</fullName>
    </submittedName>
</protein>
<name>A0ABP7T5C6_9FLAO</name>
<dbReference type="Gene3D" id="2.115.10.20">
    <property type="entry name" value="Glycosyl hydrolase domain, family 43"/>
    <property type="match status" value="1"/>
</dbReference>
<reference evidence="5" key="1">
    <citation type="journal article" date="2019" name="Int. J. Syst. Evol. Microbiol.">
        <title>The Global Catalogue of Microorganisms (GCM) 10K type strain sequencing project: providing services to taxonomists for standard genome sequencing and annotation.</title>
        <authorList>
            <consortium name="The Broad Institute Genomics Platform"/>
            <consortium name="The Broad Institute Genome Sequencing Center for Infectious Disease"/>
            <person name="Wu L."/>
            <person name="Ma J."/>
        </authorList>
    </citation>
    <scope>NUCLEOTIDE SEQUENCE [LARGE SCALE GENOMIC DNA]</scope>
    <source>
        <strain evidence="5">JCM 17064</strain>
    </source>
</reference>
<evidence type="ECO:0000256" key="3">
    <source>
        <dbReference type="ARBA" id="ARBA00024356"/>
    </source>
</evidence>
<dbReference type="PANTHER" id="PTHR34106:SF5">
    <property type="entry name" value="GLYCOSIDASE"/>
    <property type="match status" value="1"/>
</dbReference>
<dbReference type="EMBL" id="BAABCR010000001">
    <property type="protein sequence ID" value="GAA4021273.1"/>
    <property type="molecule type" value="Genomic_DNA"/>
</dbReference>
<comment type="similarity">
    <text evidence="3">Belongs to the glycosyl hydrolase 130 family.</text>
</comment>
<dbReference type="Pfam" id="PF04041">
    <property type="entry name" value="Glyco_hydro_130"/>
    <property type="match status" value="2"/>
</dbReference>
<gene>
    <name evidence="4" type="ORF">GCM10022386_00220</name>
</gene>
<sequence>MIKVIKEGILLQKTNHAFENEGVLNPAAIREGNFVHLLYRAVREGNHSSIGYCKLKGPLFIETRNEEALLSPEFDYESQGIEDPRIVKIEDTYYLTFTAYDGVNALGCLATSKDLIHFEREGIIVPQITYEEFNALAASKGMINDKYFRYNQHDRIPKKEGETMLIWDKNLIFFPRKINGKLLFLHRIRPEIQLVVATEKLTDLTPQFWREYFLHFNEYIVLQPKYKHEVSYIGGGCPPIETAFGWLLIYHGVHDSLEGYVYAACAALLDLENPQKELARLPYPLFVPEFHWELKGEVNNVCFPTGAVVFEDTLYIYYGAADERIACASTSLSALLAELMLNKI</sequence>
<dbReference type="PANTHER" id="PTHR34106">
    <property type="entry name" value="GLYCOSIDASE"/>
    <property type="match status" value="1"/>
</dbReference>
<evidence type="ECO:0000313" key="4">
    <source>
        <dbReference type="EMBL" id="GAA4021273.1"/>
    </source>
</evidence>
<keyword evidence="4" id="KW-0378">Hydrolase</keyword>
<dbReference type="GO" id="GO:0016787">
    <property type="term" value="F:hydrolase activity"/>
    <property type="evidence" value="ECO:0007669"/>
    <property type="project" value="UniProtKB-KW"/>
</dbReference>
<dbReference type="InterPro" id="IPR007184">
    <property type="entry name" value="Mannoside_phosphorylase"/>
</dbReference>
<dbReference type="InterPro" id="IPR023296">
    <property type="entry name" value="Glyco_hydro_beta-prop_sf"/>
</dbReference>
<keyword evidence="5" id="KW-1185">Reference proteome</keyword>
<proteinExistence type="inferred from homology"/>
<dbReference type="PIRSF" id="PIRSF016202">
    <property type="entry name" value="PH1107"/>
    <property type="match status" value="1"/>
</dbReference>
<accession>A0ABP7T5C6</accession>
<evidence type="ECO:0000256" key="2">
    <source>
        <dbReference type="ARBA" id="ARBA00022679"/>
    </source>
</evidence>
<evidence type="ECO:0000313" key="5">
    <source>
        <dbReference type="Proteomes" id="UP001500968"/>
    </source>
</evidence>
<dbReference type="CDD" id="cd18614">
    <property type="entry name" value="GH130"/>
    <property type="match status" value="1"/>
</dbReference>